<comment type="caution">
    <text evidence="5">The sequence shown here is derived from an EMBL/GenBank/DDBJ whole genome shotgun (WGS) entry which is preliminary data.</text>
</comment>
<sequence>MSPSHSARISQPLLLALLLSFLGLVSADECQPHQWGRLAAPPEPELGELVCRSNGTTGAVVNYYSCKQMADYYELSIEYFFMINPVLDEDCSNIEPNTDYCISGYKQPLVSTDGKCGPPNKNALCSGTGKPCCNSETWTCGDTDADCAPGTCHAGACEGADRWSLDGNCGWRHGGVGCAGKWGDCCSLEGKCGTGDDFCGIGKCDTGNCTQPELPPAADPPAPSNDSLDGTCGGSNGWKCDVIWGYCCGAAGKCGMGTNFCGAGCQPEFGRCGTATATTTARVIPTGN</sequence>
<keyword evidence="1 2" id="KW-0147">Chitin-binding</keyword>
<dbReference type="EMBL" id="WIGO01000289">
    <property type="protein sequence ID" value="KAF6819238.1"/>
    <property type="molecule type" value="Genomic_DNA"/>
</dbReference>
<evidence type="ECO:0000313" key="5">
    <source>
        <dbReference type="EMBL" id="KAF6819238.1"/>
    </source>
</evidence>
<keyword evidence="3" id="KW-0732">Signal</keyword>
<dbReference type="SUPFAM" id="SSF57016">
    <property type="entry name" value="Plant lectins/antimicrobial peptides"/>
    <property type="match status" value="2"/>
</dbReference>
<accession>A0A8H6JUJ4</accession>
<keyword evidence="6" id="KW-1185">Reference proteome</keyword>
<gene>
    <name evidence="5" type="ORF">CPLU01_13087</name>
</gene>
<feature type="domain" description="Chitin-binding type-1" evidence="4">
    <location>
        <begin position="166"/>
        <end position="211"/>
    </location>
</feature>
<evidence type="ECO:0000256" key="3">
    <source>
        <dbReference type="SAM" id="SignalP"/>
    </source>
</evidence>
<evidence type="ECO:0000256" key="2">
    <source>
        <dbReference type="PROSITE-ProRule" id="PRU00261"/>
    </source>
</evidence>
<organism evidence="5 6">
    <name type="scientific">Colletotrichum plurivorum</name>
    <dbReference type="NCBI Taxonomy" id="2175906"/>
    <lineage>
        <taxon>Eukaryota</taxon>
        <taxon>Fungi</taxon>
        <taxon>Dikarya</taxon>
        <taxon>Ascomycota</taxon>
        <taxon>Pezizomycotina</taxon>
        <taxon>Sordariomycetes</taxon>
        <taxon>Hypocreomycetidae</taxon>
        <taxon>Glomerellales</taxon>
        <taxon>Glomerellaceae</taxon>
        <taxon>Colletotrichum</taxon>
        <taxon>Colletotrichum orchidearum species complex</taxon>
    </lineage>
</organism>
<evidence type="ECO:0000313" key="6">
    <source>
        <dbReference type="Proteomes" id="UP000654918"/>
    </source>
</evidence>
<proteinExistence type="predicted"/>
<feature type="domain" description="Chitin-binding type-1" evidence="4">
    <location>
        <begin position="229"/>
        <end position="274"/>
    </location>
</feature>
<dbReference type="GO" id="GO:0008061">
    <property type="term" value="F:chitin binding"/>
    <property type="evidence" value="ECO:0007669"/>
    <property type="project" value="UniProtKB-UniRule"/>
</dbReference>
<evidence type="ECO:0000259" key="4">
    <source>
        <dbReference type="PROSITE" id="PS50941"/>
    </source>
</evidence>
<dbReference type="PROSITE" id="PS50941">
    <property type="entry name" value="CHIT_BIND_I_2"/>
    <property type="match status" value="2"/>
</dbReference>
<dbReference type="Gene3D" id="3.30.60.10">
    <property type="entry name" value="Endochitinase-like"/>
    <property type="match status" value="2"/>
</dbReference>
<dbReference type="InterPro" id="IPR036861">
    <property type="entry name" value="Endochitinase-like_sf"/>
</dbReference>
<feature type="signal peptide" evidence="3">
    <location>
        <begin position="1"/>
        <end position="27"/>
    </location>
</feature>
<feature type="disulfide bond" evidence="2">
    <location>
        <begin position="247"/>
        <end position="261"/>
    </location>
</feature>
<reference evidence="5" key="1">
    <citation type="journal article" date="2020" name="Phytopathology">
        <title>Genome Sequence Resources of Colletotrichum truncatum, C. plurivorum, C. musicola, and C. sojae: Four Species Pathogenic to Soybean (Glycine max).</title>
        <authorList>
            <person name="Rogerio F."/>
            <person name="Boufleur T.R."/>
            <person name="Ciampi-Guillardi M."/>
            <person name="Sukno S.A."/>
            <person name="Thon M.R."/>
            <person name="Massola Junior N.S."/>
            <person name="Baroncelli R."/>
        </authorList>
    </citation>
    <scope>NUCLEOTIDE SEQUENCE</scope>
    <source>
        <strain evidence="5">LFN00145</strain>
    </source>
</reference>
<dbReference type="InterPro" id="IPR001002">
    <property type="entry name" value="Chitin-bd_1"/>
</dbReference>
<feature type="disulfide bond" evidence="2">
    <location>
        <begin position="185"/>
        <end position="199"/>
    </location>
</feature>
<keyword evidence="2" id="KW-1015">Disulfide bond</keyword>
<evidence type="ECO:0000256" key="1">
    <source>
        <dbReference type="ARBA" id="ARBA00022669"/>
    </source>
</evidence>
<dbReference type="Proteomes" id="UP000654918">
    <property type="component" value="Unassembled WGS sequence"/>
</dbReference>
<comment type="caution">
    <text evidence="2">Lacks conserved residue(s) required for the propagation of feature annotation.</text>
</comment>
<protein>
    <recommendedName>
        <fullName evidence="4">Chitin-binding type-1 domain-containing protein</fullName>
    </recommendedName>
</protein>
<name>A0A8H6JUJ4_9PEZI</name>
<feature type="chain" id="PRO_5034033769" description="Chitin-binding type-1 domain-containing protein" evidence="3">
    <location>
        <begin position="28"/>
        <end position="288"/>
    </location>
</feature>
<dbReference type="AlphaFoldDB" id="A0A8H6JUJ4"/>